<name>A0A8T1T7F1_CHESE</name>
<evidence type="ECO:0000313" key="4">
    <source>
        <dbReference type="Proteomes" id="UP000765507"/>
    </source>
</evidence>
<keyword evidence="4" id="KW-1185">Reference proteome</keyword>
<feature type="non-terminal residue" evidence="3">
    <location>
        <position position="778"/>
    </location>
</feature>
<gene>
    <name evidence="3" type="ORF">G0U57_010563</name>
</gene>
<feature type="region of interest" description="Disordered" evidence="2">
    <location>
        <begin position="553"/>
        <end position="698"/>
    </location>
</feature>
<protein>
    <submittedName>
        <fullName evidence="3">Neurofilament heavy polypeptide-like</fullName>
    </submittedName>
</protein>
<feature type="region of interest" description="Disordered" evidence="2">
    <location>
        <begin position="1"/>
        <end position="83"/>
    </location>
</feature>
<dbReference type="Proteomes" id="UP000765507">
    <property type="component" value="Unassembled WGS sequence"/>
</dbReference>
<accession>A0A8T1T7F1</accession>
<keyword evidence="1" id="KW-0175">Coiled coil</keyword>
<feature type="region of interest" description="Disordered" evidence="2">
    <location>
        <begin position="243"/>
        <end position="266"/>
    </location>
</feature>
<proteinExistence type="predicted"/>
<feature type="compositionally biased region" description="Low complexity" evidence="2">
    <location>
        <begin position="504"/>
        <end position="518"/>
    </location>
</feature>
<feature type="compositionally biased region" description="Basic and acidic residues" evidence="2">
    <location>
        <begin position="128"/>
        <end position="139"/>
    </location>
</feature>
<evidence type="ECO:0000256" key="1">
    <source>
        <dbReference type="SAM" id="Coils"/>
    </source>
</evidence>
<comment type="caution">
    <text evidence="3">The sequence shown here is derived from an EMBL/GenBank/DDBJ whole genome shotgun (WGS) entry which is preliminary data.</text>
</comment>
<feature type="compositionally biased region" description="Basic and acidic residues" evidence="2">
    <location>
        <begin position="248"/>
        <end position="266"/>
    </location>
</feature>
<sequence>PGLRHDDGDGEEEAAGDGAGLGEAGGPGVPGAGAALPARARKQRYLSPVWEEEPELAEPAGAARGRAPGALSPDLLRGCGSPESPLFRSFFAEECLAIVRQLARPGAGPAGIEAEPLPLETTCSLAGERPRDPEPEPAERPVAPRGSGQRGGAPGGEQRLPQEEEGPAGCELRCRSRGAGLSPGAGRARPGEGDAAPRGPLGLQALALNALNLTVELQGSAHAGASLRQITFEISAANPLGSTVSLPGEREQAADQSGFKDSELDDLERSRSAYRTHELELVSNDSSVSLGSSSFATSTPLMGPAKFHFVTGSPLGDDLEQRDPNSSRRSMPRELSQAGSRSAAPKVTQSTMSQCGNLPEESCGKVRLKPPQRSTALPVSRSCTSAEGQAAIKSLTLAFTTPRASRSLALASFESRRASRELLRAGLPPRSSGIASEGRATRLSLGNSGPSMQKAAATGKTSQGSNVEAQPAAQLPPSGTVKRSAAKPPCSEKCPSSLRPPAKLPGLSSSSSRPLLMGSRVSLGPGILCMSKGAGAPGTKLPTHPGSRLRLMKPRPSSVQHTNGTLQPACSLPPGHPAARSSPQDKETETGVAKPGCNKLPVRRAATTMIPARAPHSRLRPTGRTAASPKRLPSPKRARLGKDTNSAAAAQGLEPSGGEGLSIDTEDKPALAVGQDLPSAGGRAQPGGNSPAPLSSFLLDSALESGGAAPTMQLPGQLLSQELQRVRRELQRVKDELAARDAQCEAYRRTISSLEAQLRAGSLSEGRGAKQDCALEGE</sequence>
<feature type="compositionally biased region" description="Polar residues" evidence="2">
    <location>
        <begin position="557"/>
        <end position="568"/>
    </location>
</feature>
<dbReference type="EMBL" id="JAHGAV010000027">
    <property type="protein sequence ID" value="KAG6937211.1"/>
    <property type="molecule type" value="Genomic_DNA"/>
</dbReference>
<feature type="compositionally biased region" description="Gly residues" evidence="2">
    <location>
        <begin position="17"/>
        <end position="31"/>
    </location>
</feature>
<evidence type="ECO:0000313" key="3">
    <source>
        <dbReference type="EMBL" id="KAG6937211.1"/>
    </source>
</evidence>
<organism evidence="3 4">
    <name type="scientific">Chelydra serpentina</name>
    <name type="common">Snapping turtle</name>
    <name type="synonym">Testudo serpentina</name>
    <dbReference type="NCBI Taxonomy" id="8475"/>
    <lineage>
        <taxon>Eukaryota</taxon>
        <taxon>Metazoa</taxon>
        <taxon>Chordata</taxon>
        <taxon>Craniata</taxon>
        <taxon>Vertebrata</taxon>
        <taxon>Euteleostomi</taxon>
        <taxon>Archelosauria</taxon>
        <taxon>Testudinata</taxon>
        <taxon>Testudines</taxon>
        <taxon>Cryptodira</taxon>
        <taxon>Durocryptodira</taxon>
        <taxon>Americhelydia</taxon>
        <taxon>Chelydroidea</taxon>
        <taxon>Chelydridae</taxon>
        <taxon>Chelydra</taxon>
    </lineage>
</organism>
<reference evidence="3 4" key="1">
    <citation type="journal article" date="2020" name="G3 (Bethesda)">
        <title>Draft Genome of the Common Snapping Turtle, Chelydra serpentina, a Model for Phenotypic Plasticity in Reptiles.</title>
        <authorList>
            <person name="Das D."/>
            <person name="Singh S.K."/>
            <person name="Bierstedt J."/>
            <person name="Erickson A."/>
            <person name="Galli G.L.J."/>
            <person name="Crossley D.A. 2nd"/>
            <person name="Rhen T."/>
        </authorList>
    </citation>
    <scope>NUCLEOTIDE SEQUENCE [LARGE SCALE GENOMIC DNA]</scope>
    <source>
        <strain evidence="3">KW</strain>
    </source>
</reference>
<dbReference type="OrthoDB" id="9398177at2759"/>
<feature type="region of interest" description="Disordered" evidence="2">
    <location>
        <begin position="309"/>
        <end position="354"/>
    </location>
</feature>
<feature type="compositionally biased region" description="Polar residues" evidence="2">
    <location>
        <begin position="459"/>
        <end position="468"/>
    </location>
</feature>
<feature type="region of interest" description="Disordered" evidence="2">
    <location>
        <begin position="424"/>
        <end position="518"/>
    </location>
</feature>
<feature type="compositionally biased region" description="Low complexity" evidence="2">
    <location>
        <begin position="57"/>
        <end position="71"/>
    </location>
</feature>
<evidence type="ECO:0000256" key="2">
    <source>
        <dbReference type="SAM" id="MobiDB-lite"/>
    </source>
</evidence>
<feature type="region of interest" description="Disordered" evidence="2">
    <location>
        <begin position="107"/>
        <end position="197"/>
    </location>
</feature>
<dbReference type="AlphaFoldDB" id="A0A8T1T7F1"/>
<feature type="coiled-coil region" evidence="1">
    <location>
        <begin position="716"/>
        <end position="743"/>
    </location>
</feature>